<feature type="non-terminal residue" evidence="2">
    <location>
        <position position="1"/>
    </location>
</feature>
<comment type="caution">
    <text evidence="2">The sequence shown here is derived from an EMBL/GenBank/DDBJ whole genome shotgun (WGS) entry which is preliminary data.</text>
</comment>
<evidence type="ECO:0000256" key="1">
    <source>
        <dbReference type="SAM" id="MobiDB-lite"/>
    </source>
</evidence>
<feature type="non-terminal residue" evidence="2">
    <location>
        <position position="94"/>
    </location>
</feature>
<organism evidence="2 3">
    <name type="scientific">Porites evermanni</name>
    <dbReference type="NCBI Taxonomy" id="104178"/>
    <lineage>
        <taxon>Eukaryota</taxon>
        <taxon>Metazoa</taxon>
        <taxon>Cnidaria</taxon>
        <taxon>Anthozoa</taxon>
        <taxon>Hexacorallia</taxon>
        <taxon>Scleractinia</taxon>
        <taxon>Fungiina</taxon>
        <taxon>Poritidae</taxon>
        <taxon>Porites</taxon>
    </lineage>
</organism>
<name>A0ABN8T420_9CNID</name>
<sequence length="94" mass="10596">AKGKGVPLKPLPTSNQNKSNCQPDEILERERPESELKLVEIPGIFADETSLSVGFVVACSGSEENSYVRLIKHFSKIKEENWKKEVELAKELRQ</sequence>
<reference evidence="2 3" key="1">
    <citation type="submission" date="2022-05" db="EMBL/GenBank/DDBJ databases">
        <authorList>
            <consortium name="Genoscope - CEA"/>
            <person name="William W."/>
        </authorList>
    </citation>
    <scope>NUCLEOTIDE SEQUENCE [LARGE SCALE GENOMIC DNA]</scope>
</reference>
<feature type="compositionally biased region" description="Polar residues" evidence="1">
    <location>
        <begin position="12"/>
        <end position="21"/>
    </location>
</feature>
<evidence type="ECO:0000313" key="3">
    <source>
        <dbReference type="Proteomes" id="UP001159427"/>
    </source>
</evidence>
<accession>A0ABN8T420</accession>
<gene>
    <name evidence="2" type="ORF">PEVE_00037693</name>
</gene>
<dbReference type="Proteomes" id="UP001159427">
    <property type="component" value="Unassembled WGS sequence"/>
</dbReference>
<keyword evidence="3" id="KW-1185">Reference proteome</keyword>
<evidence type="ECO:0000313" key="2">
    <source>
        <dbReference type="EMBL" id="CAH3198973.1"/>
    </source>
</evidence>
<protein>
    <submittedName>
        <fullName evidence="2">Uncharacterized protein</fullName>
    </submittedName>
</protein>
<proteinExistence type="predicted"/>
<feature type="region of interest" description="Disordered" evidence="1">
    <location>
        <begin position="1"/>
        <end position="21"/>
    </location>
</feature>
<dbReference type="EMBL" id="CALNXI010006229">
    <property type="protein sequence ID" value="CAH3198973.1"/>
    <property type="molecule type" value="Genomic_DNA"/>
</dbReference>